<evidence type="ECO:0000313" key="3">
    <source>
        <dbReference type="Proteomes" id="UP000659698"/>
    </source>
</evidence>
<dbReference type="PANTHER" id="PTHR36174">
    <property type="entry name" value="LIPID II:GLYCINE GLYCYLTRANSFERASE"/>
    <property type="match status" value="1"/>
</dbReference>
<accession>A0ABR6VU15</accession>
<evidence type="ECO:0000259" key="1">
    <source>
        <dbReference type="Pfam" id="PF13480"/>
    </source>
</evidence>
<dbReference type="Proteomes" id="UP000659698">
    <property type="component" value="Unassembled WGS sequence"/>
</dbReference>
<gene>
    <name evidence="2" type="ORF">H7U12_11995</name>
</gene>
<dbReference type="RefSeq" id="WP_186638087.1">
    <property type="nucleotide sequence ID" value="NZ_JACOAF010000030.1"/>
</dbReference>
<keyword evidence="3" id="KW-1185">Reference proteome</keyword>
<dbReference type="Gene3D" id="3.40.630.30">
    <property type="match status" value="1"/>
</dbReference>
<reference evidence="2 3" key="1">
    <citation type="journal article" date="2019" name="Int. J. Syst. Evol. Microbiol.">
        <title>Rufibacter sediminis sp. nov., isolated from freshwater lake sediment.</title>
        <authorList>
            <person name="Qu J.H."/>
            <person name="Zhang L.J."/>
            <person name="Fu Y.H."/>
            <person name="Li H.F."/>
        </authorList>
    </citation>
    <scope>NUCLEOTIDE SEQUENCE [LARGE SCALE GENOMIC DNA]</scope>
    <source>
        <strain evidence="2 3">H-1</strain>
    </source>
</reference>
<dbReference type="InterPro" id="IPR038740">
    <property type="entry name" value="BioF2-like_GNAT_dom"/>
</dbReference>
<organism evidence="2 3">
    <name type="scientific">Rufibacter sediminis</name>
    <dbReference type="NCBI Taxonomy" id="2762756"/>
    <lineage>
        <taxon>Bacteria</taxon>
        <taxon>Pseudomonadati</taxon>
        <taxon>Bacteroidota</taxon>
        <taxon>Cytophagia</taxon>
        <taxon>Cytophagales</taxon>
        <taxon>Hymenobacteraceae</taxon>
        <taxon>Rufibacter</taxon>
    </lineage>
</organism>
<evidence type="ECO:0000313" key="2">
    <source>
        <dbReference type="EMBL" id="MBC3540405.1"/>
    </source>
</evidence>
<feature type="domain" description="BioF2-like acetyltransferase" evidence="1">
    <location>
        <begin position="148"/>
        <end position="271"/>
    </location>
</feature>
<proteinExistence type="predicted"/>
<dbReference type="EMBL" id="JACOAF010000030">
    <property type="protein sequence ID" value="MBC3540405.1"/>
    <property type="molecule type" value="Genomic_DNA"/>
</dbReference>
<sequence length="320" mass="36452">MIHLLRRDALNETRWKTCLQKAHQPLVYVQFWYLEAVCAGQWAALVEMQGEEYVSLFPVPVRRRLGQASVYQPLFTQQLGLVLTPTSQHRTVEEYLNVLTAAYPRGQYQMPLASINPSALPETWFWRLRPNYELSLTPDYAALRQNYSSNLRRNLQKAHKEPFTLQPTASITALIELFRSTKGQELPELRSRHYQRLVALHDRARQEKAGQVWEVRSGNNLLAAAFMLTTPDRITFLFGASSARGRQQNAMAYLLDQLIQRAAGSGKTFDFEGSEVPGVANFYAGFGAQPVSYVSLSLQSNLSALQWTPTVFSFLARHLR</sequence>
<name>A0ABR6VU15_9BACT</name>
<dbReference type="PANTHER" id="PTHR36174:SF1">
    <property type="entry name" value="LIPID II:GLYCINE GLYCYLTRANSFERASE"/>
    <property type="match status" value="1"/>
</dbReference>
<comment type="caution">
    <text evidence="2">The sequence shown here is derived from an EMBL/GenBank/DDBJ whole genome shotgun (WGS) entry which is preliminary data.</text>
</comment>
<dbReference type="InterPro" id="IPR016181">
    <property type="entry name" value="Acyl_CoA_acyltransferase"/>
</dbReference>
<dbReference type="SUPFAM" id="SSF55729">
    <property type="entry name" value="Acyl-CoA N-acyltransferases (Nat)"/>
    <property type="match status" value="1"/>
</dbReference>
<protein>
    <submittedName>
        <fullName evidence="2">GNAT family N-acetyltransferase</fullName>
    </submittedName>
</protein>
<dbReference type="Pfam" id="PF13480">
    <property type="entry name" value="Acetyltransf_6"/>
    <property type="match status" value="1"/>
</dbReference>
<dbReference type="InterPro" id="IPR050644">
    <property type="entry name" value="PG_Glycine_Bridge_Synth"/>
</dbReference>